<sequence length="80" mass="8873">MARKEESQNMAVPPHLRLRSGELKAAATDAVARSINEDRVEAREKKTARLKALREAKEAKERAEAAATPPPAKAKKKRSR</sequence>
<proteinExistence type="predicted"/>
<evidence type="ECO:0008006" key="3">
    <source>
        <dbReference type="Google" id="ProtNLM"/>
    </source>
</evidence>
<evidence type="ECO:0000313" key="2">
    <source>
        <dbReference type="EMBL" id="XCG47978.1"/>
    </source>
</evidence>
<name>A0AAU8CMM0_9HYPH</name>
<dbReference type="AlphaFoldDB" id="A0AAU8CMM0"/>
<feature type="region of interest" description="Disordered" evidence="1">
    <location>
        <begin position="53"/>
        <end position="80"/>
    </location>
</feature>
<accession>A0AAU8CMM0</accession>
<dbReference type="EMBL" id="CP159253">
    <property type="protein sequence ID" value="XCG47978.1"/>
    <property type="molecule type" value="Genomic_DNA"/>
</dbReference>
<evidence type="ECO:0000256" key="1">
    <source>
        <dbReference type="SAM" id="MobiDB-lite"/>
    </source>
</evidence>
<reference evidence="2" key="1">
    <citation type="submission" date="2024-06" db="EMBL/GenBank/DDBJ databases">
        <title>Mesorhizobium karijinii sp. nov., a symbiont of the iconic Swainsona formosa from arid Australia.</title>
        <authorList>
            <person name="Hill Y.J."/>
            <person name="Watkin E.L.J."/>
            <person name="O'Hara G.W."/>
            <person name="Terpolilli J."/>
            <person name="Tye M.L."/>
            <person name="Kohlmeier M.G."/>
        </authorList>
    </citation>
    <scope>NUCLEOTIDE SEQUENCE</scope>
    <source>
        <strain evidence="2">WSM2240</strain>
    </source>
</reference>
<gene>
    <name evidence="2" type="ORF">ABVK50_22410</name>
</gene>
<dbReference type="RefSeq" id="WP_353644484.1">
    <property type="nucleotide sequence ID" value="NZ_CP159253.1"/>
</dbReference>
<protein>
    <recommendedName>
        <fullName evidence="3">Transcriptional regulator</fullName>
    </recommendedName>
</protein>
<feature type="compositionally biased region" description="Basic and acidic residues" evidence="1">
    <location>
        <begin position="53"/>
        <end position="64"/>
    </location>
</feature>
<organism evidence="2">
    <name type="scientific">Mesorhizobium sp. WSM2240</name>
    <dbReference type="NCBI Taxonomy" id="3228851"/>
    <lineage>
        <taxon>Bacteria</taxon>
        <taxon>Pseudomonadati</taxon>
        <taxon>Pseudomonadota</taxon>
        <taxon>Alphaproteobacteria</taxon>
        <taxon>Hyphomicrobiales</taxon>
        <taxon>Phyllobacteriaceae</taxon>
        <taxon>Mesorhizobium</taxon>
    </lineage>
</organism>